<feature type="chain" id="PRO_5013228294" evidence="1">
    <location>
        <begin position="21"/>
        <end position="158"/>
    </location>
</feature>
<organism evidence="3 4">
    <name type="scientific">Halopseudomonas phragmitis</name>
    <dbReference type="NCBI Taxonomy" id="1931241"/>
    <lineage>
        <taxon>Bacteria</taxon>
        <taxon>Pseudomonadati</taxon>
        <taxon>Pseudomonadota</taxon>
        <taxon>Gammaproteobacteria</taxon>
        <taxon>Pseudomonadales</taxon>
        <taxon>Pseudomonadaceae</taxon>
        <taxon>Halopseudomonas</taxon>
    </lineage>
</organism>
<evidence type="ECO:0000256" key="1">
    <source>
        <dbReference type="SAM" id="SignalP"/>
    </source>
</evidence>
<dbReference type="Pfam" id="PF16694">
    <property type="entry name" value="Cytochrome_P460"/>
    <property type="match status" value="1"/>
</dbReference>
<name>A0A1V0B1M4_9GAMM</name>
<evidence type="ECO:0000313" key="3">
    <source>
        <dbReference type="EMBL" id="AQZ93674.1"/>
    </source>
</evidence>
<gene>
    <name evidence="3" type="ORF">BVH74_02370</name>
</gene>
<feature type="signal peptide" evidence="1">
    <location>
        <begin position="1"/>
        <end position="20"/>
    </location>
</feature>
<dbReference type="AlphaFoldDB" id="A0A1V0B1M4"/>
<evidence type="ECO:0000259" key="2">
    <source>
        <dbReference type="Pfam" id="PF16694"/>
    </source>
</evidence>
<dbReference type="InterPro" id="IPR032033">
    <property type="entry name" value="Cytochrome_P460"/>
</dbReference>
<dbReference type="CDD" id="cd20752">
    <property type="entry name" value="cyt_c'_beta"/>
    <property type="match status" value="1"/>
</dbReference>
<dbReference type="RefSeq" id="WP_080048532.1">
    <property type="nucleotide sequence ID" value="NZ_CP020100.1"/>
</dbReference>
<dbReference type="STRING" id="1931241.BVH74_02370"/>
<sequence>MNRFALALVVLPALGLSAQAQTEVPYPTEYRQWQHVKSMLIEQGHPLYEAFGGIHHIYANPLAMEGYRSGQFPDGAVIAFDLLEAERADHAVVEGVRKVLGVMHKDQAAYPETAGWGFEGFAAGDPAARVVGANAYDACFACHTSEREYDYVFSRLRE</sequence>
<reference evidence="3 4" key="1">
    <citation type="submission" date="2017-03" db="EMBL/GenBank/DDBJ databases">
        <title>Complete genome sequence of the novel DNRA strain Pseudomonas sp. S-6-2 isolated from Chinese polluted river sediment. Journal of Biotechnology.</title>
        <authorList>
            <person name="Li J."/>
            <person name="Xiang F."/>
            <person name="Wang L."/>
            <person name="Xi L."/>
            <person name="Liu J."/>
        </authorList>
    </citation>
    <scope>NUCLEOTIDE SEQUENCE [LARGE SCALE GENOMIC DNA]</scope>
    <source>
        <strain evidence="3 4">S-6-2</strain>
    </source>
</reference>
<keyword evidence="1" id="KW-0732">Signal</keyword>
<dbReference type="InterPro" id="IPR038142">
    <property type="entry name" value="Cytochrome_P460_sp"/>
</dbReference>
<keyword evidence="4" id="KW-1185">Reference proteome</keyword>
<accession>A0A1V0B1M4</accession>
<dbReference type="Gene3D" id="3.50.70.20">
    <property type="entry name" value="Cytochrome P460"/>
    <property type="match status" value="1"/>
</dbReference>
<dbReference type="KEGG" id="ppha:BVH74_02370"/>
<proteinExistence type="predicted"/>
<dbReference type="EMBL" id="CP020100">
    <property type="protein sequence ID" value="AQZ93674.1"/>
    <property type="molecule type" value="Genomic_DNA"/>
</dbReference>
<evidence type="ECO:0000313" key="4">
    <source>
        <dbReference type="Proteomes" id="UP000243488"/>
    </source>
</evidence>
<protein>
    <submittedName>
        <fullName evidence="3">Cytochrome C</fullName>
    </submittedName>
</protein>
<dbReference type="Proteomes" id="UP000243488">
    <property type="component" value="Chromosome"/>
</dbReference>
<dbReference type="SMR" id="A0A1V0B1M4"/>
<feature type="domain" description="Cytochrome P460" evidence="2">
    <location>
        <begin position="27"/>
        <end position="154"/>
    </location>
</feature>